<accession>A0A314XPT2</accession>
<evidence type="ECO:0000313" key="1">
    <source>
        <dbReference type="EMBL" id="PQP92957.1"/>
    </source>
</evidence>
<comment type="caution">
    <text evidence="1">The sequence shown here is derived from an EMBL/GenBank/DDBJ whole genome shotgun (WGS) entry which is preliminary data.</text>
</comment>
<reference evidence="1 2" key="1">
    <citation type="submission" date="2018-02" db="EMBL/GenBank/DDBJ databases">
        <title>Draft genome of wild Prunus yedoensis var. nudiflora.</title>
        <authorList>
            <person name="Baek S."/>
            <person name="Kim J.-H."/>
            <person name="Choi K."/>
            <person name="Kim G.-B."/>
            <person name="Cho A."/>
            <person name="Jang H."/>
            <person name="Shin C.-H."/>
            <person name="Yu H.-J."/>
            <person name="Mun J.-H."/>
        </authorList>
    </citation>
    <scope>NUCLEOTIDE SEQUENCE [LARGE SCALE GENOMIC DNA]</scope>
    <source>
        <strain evidence="2">cv. Jeju island</strain>
        <tissue evidence="1">Leaf</tissue>
    </source>
</reference>
<sequence length="136" mass="15141">MSQCSFLPVGNILTPTLPFTYWEPKRAFTFYKLGGIAQPTLLMAASFSTTMRTHLSSATASIPAAITIILEPSISILWLLQASQQPSTNISWSLKHPSNHQTTFLPLFSHSLSHHNHVSYLLSLKSIIFSIKPFKL</sequence>
<gene>
    <name evidence="1" type="ORF">Pyn_33733</name>
</gene>
<keyword evidence="2" id="KW-1185">Reference proteome</keyword>
<organism evidence="1 2">
    <name type="scientific">Prunus yedoensis var. nudiflora</name>
    <dbReference type="NCBI Taxonomy" id="2094558"/>
    <lineage>
        <taxon>Eukaryota</taxon>
        <taxon>Viridiplantae</taxon>
        <taxon>Streptophyta</taxon>
        <taxon>Embryophyta</taxon>
        <taxon>Tracheophyta</taxon>
        <taxon>Spermatophyta</taxon>
        <taxon>Magnoliopsida</taxon>
        <taxon>eudicotyledons</taxon>
        <taxon>Gunneridae</taxon>
        <taxon>Pentapetalae</taxon>
        <taxon>rosids</taxon>
        <taxon>fabids</taxon>
        <taxon>Rosales</taxon>
        <taxon>Rosaceae</taxon>
        <taxon>Amygdaloideae</taxon>
        <taxon>Amygdaleae</taxon>
        <taxon>Prunus</taxon>
    </lineage>
</organism>
<dbReference type="AlphaFoldDB" id="A0A314XPT2"/>
<evidence type="ECO:0000313" key="2">
    <source>
        <dbReference type="Proteomes" id="UP000250321"/>
    </source>
</evidence>
<name>A0A314XPT2_PRUYE</name>
<proteinExistence type="predicted"/>
<dbReference type="EMBL" id="PJQY01002511">
    <property type="protein sequence ID" value="PQP92957.1"/>
    <property type="molecule type" value="Genomic_DNA"/>
</dbReference>
<protein>
    <submittedName>
        <fullName evidence="1">Uncharacterized protein</fullName>
    </submittedName>
</protein>
<dbReference type="Proteomes" id="UP000250321">
    <property type="component" value="Unassembled WGS sequence"/>
</dbReference>